<gene>
    <name evidence="1" type="ORF">SAMN06296241_1396</name>
</gene>
<evidence type="ECO:0000313" key="1">
    <source>
        <dbReference type="EMBL" id="SOC79858.1"/>
    </source>
</evidence>
<dbReference type="RefSeq" id="WP_097055560.1">
    <property type="nucleotide sequence ID" value="NZ_OCMF01000001.1"/>
</dbReference>
<reference evidence="2" key="1">
    <citation type="submission" date="2017-09" db="EMBL/GenBank/DDBJ databases">
        <authorList>
            <person name="Varghese N."/>
            <person name="Submissions S."/>
        </authorList>
    </citation>
    <scope>NUCLEOTIDE SEQUENCE [LARGE SCALE GENOMIC DNA]</scope>
    <source>
        <strain evidence="2">CGMCC 1.12641</strain>
    </source>
</reference>
<proteinExistence type="predicted"/>
<dbReference type="AlphaFoldDB" id="A0A285X3J4"/>
<dbReference type="Proteomes" id="UP000219193">
    <property type="component" value="Unassembled WGS sequence"/>
</dbReference>
<dbReference type="OrthoDB" id="9758243at2"/>
<organism evidence="1 2">
    <name type="scientific">Salinimicrobium sediminis</name>
    <dbReference type="NCBI Taxonomy" id="1343891"/>
    <lineage>
        <taxon>Bacteria</taxon>
        <taxon>Pseudomonadati</taxon>
        <taxon>Bacteroidota</taxon>
        <taxon>Flavobacteriia</taxon>
        <taxon>Flavobacteriales</taxon>
        <taxon>Flavobacteriaceae</taxon>
        <taxon>Salinimicrobium</taxon>
    </lineage>
</organism>
<evidence type="ECO:0000313" key="2">
    <source>
        <dbReference type="Proteomes" id="UP000219193"/>
    </source>
</evidence>
<accession>A0A285X3J4</accession>
<keyword evidence="2" id="KW-1185">Reference proteome</keyword>
<name>A0A285X3J4_9FLAO</name>
<protein>
    <submittedName>
        <fullName evidence="1">Uncharacterized protein</fullName>
    </submittedName>
</protein>
<dbReference type="EMBL" id="OCMF01000001">
    <property type="protein sequence ID" value="SOC79858.1"/>
    <property type="molecule type" value="Genomic_DNA"/>
</dbReference>
<sequence length="113" mass="12957">MKKLLLLLFVFSLWSCQEKTEQPEVTRETVLLDLAKAETLDRLKSPSTATFIDSLSTITKLKGEGDDQYRVNVSVDAENSFGAMGRERYMLIYQDKTGDSLSKENYELLNFYD</sequence>